<sequence length="251" mass="28743">MAELVNEYPTPAKVLAPETVLKQRKHAEKTAAEKAAAAAASKKERKQKRQVIFKRAEQYVKEYRQLERSEIRLRRQAKQTGNFFVPAQAKLAFVIRTKGINKIAPKPRKVLQLLRLLQINNGVFIRLTYATTQMLQIITPYAAWGTPNLKSVKELIYKRGYAKVNKQRLPISDNRIIEENLGKYGIICIEDLVHEIFTVGPNFKVANNFLWAFKLSNPTGGWSGRKVRHFIEGGDSGNREDKINALIRRMN</sequence>
<evidence type="ECO:0000256" key="2">
    <source>
        <dbReference type="ARBA" id="ARBA00022980"/>
    </source>
</evidence>
<dbReference type="PANTHER" id="PTHR11524:SF16">
    <property type="entry name" value="LARGE RIBOSOMAL SUBUNIT PROTEIN UL30"/>
    <property type="match status" value="1"/>
</dbReference>
<dbReference type="Pfam" id="PF08079">
    <property type="entry name" value="Ribosomal_L30_N"/>
    <property type="match status" value="1"/>
</dbReference>
<dbReference type="GO" id="GO:0003723">
    <property type="term" value="F:RNA binding"/>
    <property type="evidence" value="ECO:0007669"/>
    <property type="project" value="InterPro"/>
</dbReference>
<dbReference type="InterPro" id="IPR005998">
    <property type="entry name" value="Ribosomal_uL30_euk"/>
</dbReference>
<comment type="caution">
    <text evidence="6">The sequence shown here is derived from an EMBL/GenBank/DDBJ whole genome shotgun (WGS) entry which is preliminary data.</text>
</comment>
<feature type="domain" description="Large ribosomal subunit protein uL30 N-terminal eukaryotes" evidence="5">
    <location>
        <begin position="17"/>
        <end position="87"/>
    </location>
</feature>
<evidence type="ECO:0000256" key="3">
    <source>
        <dbReference type="ARBA" id="ARBA00023274"/>
    </source>
</evidence>
<keyword evidence="3" id="KW-0687">Ribonucleoprotein</keyword>
<dbReference type="CDD" id="cd01657">
    <property type="entry name" value="Ribosomal_L7_archeal_euk"/>
    <property type="match status" value="1"/>
</dbReference>
<dbReference type="InterPro" id="IPR035808">
    <property type="entry name" value="Ribosomal_uL30_euk_arc"/>
</dbReference>
<dbReference type="InterPro" id="IPR016082">
    <property type="entry name" value="Ribosomal_uL30_ferredoxin-like"/>
</dbReference>
<dbReference type="Gene3D" id="3.30.1390.20">
    <property type="entry name" value="Ribosomal protein L30, ferredoxin-like fold domain"/>
    <property type="match status" value="2"/>
</dbReference>
<evidence type="ECO:0000313" key="7">
    <source>
        <dbReference type="Proteomes" id="UP001151516"/>
    </source>
</evidence>
<keyword evidence="2 6" id="KW-0689">Ribosomal protein</keyword>
<evidence type="ECO:0000313" key="6">
    <source>
        <dbReference type="EMBL" id="KAJ2686209.1"/>
    </source>
</evidence>
<dbReference type="InterPro" id="IPR012988">
    <property type="entry name" value="Ribosomal_uL30_N_euk"/>
</dbReference>
<gene>
    <name evidence="6" type="primary">RPL7</name>
    <name evidence="6" type="ORF">IWW39_003767</name>
</gene>
<dbReference type="FunFam" id="3.30.1390.20:FF:000003">
    <property type="entry name" value="60S ribosomal protein L7"/>
    <property type="match status" value="1"/>
</dbReference>
<dbReference type="GO" id="GO:0000463">
    <property type="term" value="P:maturation of LSU-rRNA from tricistronic rRNA transcript (SSU-rRNA, 5.8S rRNA, LSU-rRNA)"/>
    <property type="evidence" value="ECO:0007669"/>
    <property type="project" value="TreeGrafter"/>
</dbReference>
<dbReference type="AlphaFoldDB" id="A0A9W8GKG1"/>
<name>A0A9W8GKG1_9FUNG</name>
<evidence type="ECO:0000259" key="4">
    <source>
        <dbReference type="Pfam" id="PF00327"/>
    </source>
</evidence>
<dbReference type="NCBIfam" id="TIGR01310">
    <property type="entry name" value="uL30_euk"/>
    <property type="match status" value="1"/>
</dbReference>
<dbReference type="EMBL" id="JANBTX010000117">
    <property type="protein sequence ID" value="KAJ2686209.1"/>
    <property type="molecule type" value="Genomic_DNA"/>
</dbReference>
<dbReference type="InterPro" id="IPR036919">
    <property type="entry name" value="Ribo_uL30_ferredoxin-like_sf"/>
</dbReference>
<dbReference type="SUPFAM" id="SSF55129">
    <property type="entry name" value="Ribosomal protein L30p/L7e"/>
    <property type="match status" value="1"/>
</dbReference>
<keyword evidence="7" id="KW-1185">Reference proteome</keyword>
<reference evidence="6" key="1">
    <citation type="submission" date="2022-07" db="EMBL/GenBank/DDBJ databases">
        <title>Phylogenomic reconstructions and comparative analyses of Kickxellomycotina fungi.</title>
        <authorList>
            <person name="Reynolds N.K."/>
            <person name="Stajich J.E."/>
            <person name="Barry K."/>
            <person name="Grigoriev I.V."/>
            <person name="Crous P."/>
            <person name="Smith M.E."/>
        </authorList>
    </citation>
    <scope>NUCLEOTIDE SEQUENCE</scope>
    <source>
        <strain evidence="6">CBS 109367</strain>
    </source>
</reference>
<dbReference type="Proteomes" id="UP001151516">
    <property type="component" value="Unassembled WGS sequence"/>
</dbReference>
<dbReference type="FunFam" id="3.30.1390.20:FF:000002">
    <property type="entry name" value="60S ribosomal protein L7"/>
    <property type="match status" value="1"/>
</dbReference>
<feature type="domain" description="Large ribosomal subunit protein uL30-like ferredoxin-like fold" evidence="4">
    <location>
        <begin position="92"/>
        <end position="141"/>
    </location>
</feature>
<evidence type="ECO:0000259" key="5">
    <source>
        <dbReference type="Pfam" id="PF08079"/>
    </source>
</evidence>
<dbReference type="PANTHER" id="PTHR11524">
    <property type="entry name" value="60S RIBOSOMAL PROTEIN L7"/>
    <property type="match status" value="1"/>
</dbReference>
<accession>A0A9W8GKG1</accession>
<dbReference type="GO" id="GO:0022625">
    <property type="term" value="C:cytosolic large ribosomal subunit"/>
    <property type="evidence" value="ECO:0007669"/>
    <property type="project" value="TreeGrafter"/>
</dbReference>
<dbReference type="OrthoDB" id="28644at2759"/>
<comment type="similarity">
    <text evidence="1">Belongs to the universal ribosomal protein uL30 family.</text>
</comment>
<organism evidence="6 7">
    <name type="scientific">Coemansia spiralis</name>
    <dbReference type="NCBI Taxonomy" id="417178"/>
    <lineage>
        <taxon>Eukaryota</taxon>
        <taxon>Fungi</taxon>
        <taxon>Fungi incertae sedis</taxon>
        <taxon>Zoopagomycota</taxon>
        <taxon>Kickxellomycotina</taxon>
        <taxon>Kickxellomycetes</taxon>
        <taxon>Kickxellales</taxon>
        <taxon>Kickxellaceae</taxon>
        <taxon>Coemansia</taxon>
    </lineage>
</organism>
<dbReference type="InterPro" id="IPR039699">
    <property type="entry name" value="Ribosomal_uL30"/>
</dbReference>
<protein>
    <submittedName>
        <fullName evidence="6">60S ribosomal protein L7</fullName>
    </submittedName>
</protein>
<dbReference type="GO" id="GO:0003735">
    <property type="term" value="F:structural constituent of ribosome"/>
    <property type="evidence" value="ECO:0007669"/>
    <property type="project" value="TreeGrafter"/>
</dbReference>
<evidence type="ECO:0000256" key="1">
    <source>
        <dbReference type="ARBA" id="ARBA00007594"/>
    </source>
</evidence>
<proteinExistence type="inferred from homology"/>
<dbReference type="Pfam" id="PF00327">
    <property type="entry name" value="Ribosomal_L30"/>
    <property type="match status" value="1"/>
</dbReference>